<dbReference type="AlphaFoldDB" id="A0A0P0WCY7"/>
<name>A0A0P0WCY7_ORYSJ</name>
<keyword evidence="2" id="KW-1185">Reference proteome</keyword>
<evidence type="ECO:0000313" key="2">
    <source>
        <dbReference type="Proteomes" id="UP000059680"/>
    </source>
</evidence>
<sequence length="247" mass="26512">MSAASALSIASWTHPRTATTTWLLRRELLLALPRQLQWADRAAAELLHLVAVVGLRRCPCPVGGIDGTGLPRGRPRVAGKAVAPGGFLRLRLASDVTHGDVLVQARLHQVVLHNNLRLDDERAAAGDLAVAVPPVCRALVVGRPVQLEALVLRRRGVEVRDRLEDGAGLGHAGRERERWRRGGGGAGALLVVVLDVLEEQGCVRVAIVVEVVGRSPRRPALLVDDALGHNAHRVRRLHPPGIPPFGV</sequence>
<gene>
    <name evidence="1" type="ordered locus">Os04g0528651</name>
    <name evidence="1" type="ORF">OSNPB_040528651</name>
</gene>
<dbReference type="Proteomes" id="UP000059680">
    <property type="component" value="Chromosome 4"/>
</dbReference>
<protein>
    <submittedName>
        <fullName evidence="1">Os04g0528651 protein</fullName>
    </submittedName>
</protein>
<dbReference type="PaxDb" id="39947-A0A0P0WCY7"/>
<dbReference type="EMBL" id="AP014960">
    <property type="protein sequence ID" value="BAS90188.1"/>
    <property type="molecule type" value="Genomic_DNA"/>
</dbReference>
<organism evidence="1 2">
    <name type="scientific">Oryza sativa subsp. japonica</name>
    <name type="common">Rice</name>
    <dbReference type="NCBI Taxonomy" id="39947"/>
    <lineage>
        <taxon>Eukaryota</taxon>
        <taxon>Viridiplantae</taxon>
        <taxon>Streptophyta</taxon>
        <taxon>Embryophyta</taxon>
        <taxon>Tracheophyta</taxon>
        <taxon>Spermatophyta</taxon>
        <taxon>Magnoliopsida</taxon>
        <taxon>Liliopsida</taxon>
        <taxon>Poales</taxon>
        <taxon>Poaceae</taxon>
        <taxon>BOP clade</taxon>
        <taxon>Oryzoideae</taxon>
        <taxon>Oryzeae</taxon>
        <taxon>Oryzinae</taxon>
        <taxon>Oryza</taxon>
        <taxon>Oryza sativa</taxon>
    </lineage>
</organism>
<dbReference type="InParanoid" id="A0A0P0WCY7"/>
<proteinExistence type="predicted"/>
<reference evidence="1 2" key="3">
    <citation type="journal article" date="2013" name="Rice">
        <title>Improvement of the Oryza sativa Nipponbare reference genome using next generation sequence and optical map data.</title>
        <authorList>
            <person name="Kawahara Y."/>
            <person name="de la Bastide M."/>
            <person name="Hamilton J.P."/>
            <person name="Kanamori H."/>
            <person name="McCombie W.R."/>
            <person name="Ouyang S."/>
            <person name="Schwartz D.C."/>
            <person name="Tanaka T."/>
            <person name="Wu J."/>
            <person name="Zhou S."/>
            <person name="Childs K.L."/>
            <person name="Davidson R.M."/>
            <person name="Lin H."/>
            <person name="Quesada-Ocampo L."/>
            <person name="Vaillancourt B."/>
            <person name="Sakai H."/>
            <person name="Lee S.S."/>
            <person name="Kim J."/>
            <person name="Numa H."/>
            <person name="Itoh T."/>
            <person name="Buell C.R."/>
            <person name="Matsumoto T."/>
        </authorList>
    </citation>
    <scope>NUCLEOTIDE SEQUENCE [LARGE SCALE GENOMIC DNA]</scope>
    <source>
        <strain evidence="2">cv. Nipponbare</strain>
    </source>
</reference>
<reference evidence="2" key="1">
    <citation type="journal article" date="2005" name="Nature">
        <title>The map-based sequence of the rice genome.</title>
        <authorList>
            <consortium name="International rice genome sequencing project (IRGSP)"/>
            <person name="Matsumoto T."/>
            <person name="Wu J."/>
            <person name="Kanamori H."/>
            <person name="Katayose Y."/>
            <person name="Fujisawa M."/>
            <person name="Namiki N."/>
            <person name="Mizuno H."/>
            <person name="Yamamoto K."/>
            <person name="Antonio B.A."/>
            <person name="Baba T."/>
            <person name="Sakata K."/>
            <person name="Nagamura Y."/>
            <person name="Aoki H."/>
            <person name="Arikawa K."/>
            <person name="Arita K."/>
            <person name="Bito T."/>
            <person name="Chiden Y."/>
            <person name="Fujitsuka N."/>
            <person name="Fukunaka R."/>
            <person name="Hamada M."/>
            <person name="Harada C."/>
            <person name="Hayashi A."/>
            <person name="Hijishita S."/>
            <person name="Honda M."/>
            <person name="Hosokawa S."/>
            <person name="Ichikawa Y."/>
            <person name="Idonuma A."/>
            <person name="Iijima M."/>
            <person name="Ikeda M."/>
            <person name="Ikeno M."/>
            <person name="Ito K."/>
            <person name="Ito S."/>
            <person name="Ito T."/>
            <person name="Ito Y."/>
            <person name="Ito Y."/>
            <person name="Iwabuchi A."/>
            <person name="Kamiya K."/>
            <person name="Karasawa W."/>
            <person name="Kurita K."/>
            <person name="Katagiri S."/>
            <person name="Kikuta A."/>
            <person name="Kobayashi H."/>
            <person name="Kobayashi N."/>
            <person name="Machita K."/>
            <person name="Maehara T."/>
            <person name="Masukawa M."/>
            <person name="Mizubayashi T."/>
            <person name="Mukai Y."/>
            <person name="Nagasaki H."/>
            <person name="Nagata Y."/>
            <person name="Naito S."/>
            <person name="Nakashima M."/>
            <person name="Nakama Y."/>
            <person name="Nakamichi Y."/>
            <person name="Nakamura M."/>
            <person name="Meguro A."/>
            <person name="Negishi M."/>
            <person name="Ohta I."/>
            <person name="Ohta T."/>
            <person name="Okamoto M."/>
            <person name="Ono N."/>
            <person name="Saji S."/>
            <person name="Sakaguchi M."/>
            <person name="Sakai K."/>
            <person name="Shibata M."/>
            <person name="Shimokawa T."/>
            <person name="Song J."/>
            <person name="Takazaki Y."/>
            <person name="Terasawa K."/>
            <person name="Tsugane M."/>
            <person name="Tsuji K."/>
            <person name="Ueda S."/>
            <person name="Waki K."/>
            <person name="Yamagata H."/>
            <person name="Yamamoto M."/>
            <person name="Yamamoto S."/>
            <person name="Yamane H."/>
            <person name="Yoshiki S."/>
            <person name="Yoshihara R."/>
            <person name="Yukawa K."/>
            <person name="Zhong H."/>
            <person name="Yano M."/>
            <person name="Yuan Q."/>
            <person name="Ouyang S."/>
            <person name="Liu J."/>
            <person name="Jones K.M."/>
            <person name="Gansberger K."/>
            <person name="Moffat K."/>
            <person name="Hill J."/>
            <person name="Bera J."/>
            <person name="Fadrosh D."/>
            <person name="Jin S."/>
            <person name="Johri S."/>
            <person name="Kim M."/>
            <person name="Overton L."/>
            <person name="Reardon M."/>
            <person name="Tsitrin T."/>
            <person name="Vuong H."/>
            <person name="Weaver B."/>
            <person name="Ciecko A."/>
            <person name="Tallon L."/>
            <person name="Jackson J."/>
            <person name="Pai G."/>
            <person name="Aken S.V."/>
            <person name="Utterback T."/>
            <person name="Reidmuller S."/>
            <person name="Feldblyum T."/>
            <person name="Hsiao J."/>
            <person name="Zismann V."/>
            <person name="Iobst S."/>
            <person name="de Vazeille A.R."/>
            <person name="Buell C.R."/>
            <person name="Ying K."/>
            <person name="Li Y."/>
            <person name="Lu T."/>
            <person name="Huang Y."/>
            <person name="Zhao Q."/>
            <person name="Feng Q."/>
            <person name="Zhang L."/>
            <person name="Zhu J."/>
            <person name="Weng Q."/>
            <person name="Mu J."/>
            <person name="Lu Y."/>
            <person name="Fan D."/>
            <person name="Liu Y."/>
            <person name="Guan J."/>
            <person name="Zhang Y."/>
            <person name="Yu S."/>
            <person name="Liu X."/>
            <person name="Zhang Y."/>
            <person name="Hong G."/>
            <person name="Han B."/>
            <person name="Choisne N."/>
            <person name="Demange N."/>
            <person name="Orjeda G."/>
            <person name="Samain S."/>
            <person name="Cattolico L."/>
            <person name="Pelletier E."/>
            <person name="Couloux A."/>
            <person name="Segurens B."/>
            <person name="Wincker P."/>
            <person name="D'Hont A."/>
            <person name="Scarpelli C."/>
            <person name="Weissenbach J."/>
            <person name="Salanoubat M."/>
            <person name="Quetier F."/>
            <person name="Yu Y."/>
            <person name="Kim H.R."/>
            <person name="Rambo T."/>
            <person name="Currie J."/>
            <person name="Collura K."/>
            <person name="Luo M."/>
            <person name="Yang T."/>
            <person name="Ammiraju J.S.S."/>
            <person name="Engler F."/>
            <person name="Soderlund C."/>
            <person name="Wing R.A."/>
            <person name="Palmer L.E."/>
            <person name="de la Bastide M."/>
            <person name="Spiegel L."/>
            <person name="Nascimento L."/>
            <person name="Zutavern T."/>
            <person name="O'Shaughnessy A."/>
            <person name="Dike S."/>
            <person name="Dedhia N."/>
            <person name="Preston R."/>
            <person name="Balija V."/>
            <person name="McCombie W.R."/>
            <person name="Chow T."/>
            <person name="Chen H."/>
            <person name="Chung M."/>
            <person name="Chen C."/>
            <person name="Shaw J."/>
            <person name="Wu H."/>
            <person name="Hsiao K."/>
            <person name="Chao Y."/>
            <person name="Chu M."/>
            <person name="Cheng C."/>
            <person name="Hour A."/>
            <person name="Lee P."/>
            <person name="Lin S."/>
            <person name="Lin Y."/>
            <person name="Liou J."/>
            <person name="Liu S."/>
            <person name="Hsing Y."/>
            <person name="Raghuvanshi S."/>
            <person name="Mohanty A."/>
            <person name="Bharti A.K."/>
            <person name="Gaur A."/>
            <person name="Gupta V."/>
            <person name="Kumar D."/>
            <person name="Ravi V."/>
            <person name="Vij S."/>
            <person name="Kapur A."/>
            <person name="Khurana P."/>
            <person name="Khurana P."/>
            <person name="Khurana J.P."/>
            <person name="Tyagi A.K."/>
            <person name="Gaikwad K."/>
            <person name="Singh A."/>
            <person name="Dalal V."/>
            <person name="Srivastava S."/>
            <person name="Dixit A."/>
            <person name="Pal A.K."/>
            <person name="Ghazi I.A."/>
            <person name="Yadav M."/>
            <person name="Pandit A."/>
            <person name="Bhargava A."/>
            <person name="Sureshbabu K."/>
            <person name="Batra K."/>
            <person name="Sharma T.R."/>
            <person name="Mohapatra T."/>
            <person name="Singh N.K."/>
            <person name="Messing J."/>
            <person name="Nelson A.B."/>
            <person name="Fuks G."/>
            <person name="Kavchok S."/>
            <person name="Keizer G."/>
            <person name="Linton E."/>
            <person name="Llaca V."/>
            <person name="Song R."/>
            <person name="Tanyolac B."/>
            <person name="Young S."/>
            <person name="Ho-Il K."/>
            <person name="Hahn J.H."/>
            <person name="Sangsakoo G."/>
            <person name="Vanavichit A."/>
            <person name="de Mattos Luiz.A.T."/>
            <person name="Zimmer P.D."/>
            <person name="Malone G."/>
            <person name="Dellagostin O."/>
            <person name="de Oliveira A.C."/>
            <person name="Bevan M."/>
            <person name="Bancroft I."/>
            <person name="Minx P."/>
            <person name="Cordum H."/>
            <person name="Wilson R."/>
            <person name="Cheng Z."/>
            <person name="Jin W."/>
            <person name="Jiang J."/>
            <person name="Leong S.A."/>
            <person name="Iwama H."/>
            <person name="Gojobori T."/>
            <person name="Itoh T."/>
            <person name="Niimura Y."/>
            <person name="Fujii Y."/>
            <person name="Habara T."/>
            <person name="Sakai H."/>
            <person name="Sato Y."/>
            <person name="Wilson G."/>
            <person name="Kumar K."/>
            <person name="McCouch S."/>
            <person name="Juretic N."/>
            <person name="Hoen D."/>
            <person name="Wright S."/>
            <person name="Bruskiewich R."/>
            <person name="Bureau T."/>
            <person name="Miyao A."/>
            <person name="Hirochika H."/>
            <person name="Nishikawa T."/>
            <person name="Kadowaki K."/>
            <person name="Sugiura M."/>
            <person name="Burr B."/>
            <person name="Sasaki T."/>
        </authorList>
    </citation>
    <scope>NUCLEOTIDE SEQUENCE [LARGE SCALE GENOMIC DNA]</scope>
    <source>
        <strain evidence="2">cv. Nipponbare</strain>
    </source>
</reference>
<dbReference type="Gramene" id="Os04t0528651-00">
    <property type="protein sequence ID" value="Os04t0528651-00"/>
    <property type="gene ID" value="Os04g0528651"/>
</dbReference>
<accession>A0A0P0WCY7</accession>
<reference evidence="1 2" key="2">
    <citation type="journal article" date="2013" name="Plant Cell Physiol.">
        <title>Rice Annotation Project Database (RAP-DB): an integrative and interactive database for rice genomics.</title>
        <authorList>
            <person name="Sakai H."/>
            <person name="Lee S.S."/>
            <person name="Tanaka T."/>
            <person name="Numa H."/>
            <person name="Kim J."/>
            <person name="Kawahara Y."/>
            <person name="Wakimoto H."/>
            <person name="Yang C.C."/>
            <person name="Iwamoto M."/>
            <person name="Abe T."/>
            <person name="Yamada Y."/>
            <person name="Muto A."/>
            <person name="Inokuchi H."/>
            <person name="Ikemura T."/>
            <person name="Matsumoto T."/>
            <person name="Sasaki T."/>
            <person name="Itoh T."/>
        </authorList>
    </citation>
    <scope>NUCLEOTIDE SEQUENCE [LARGE SCALE GENOMIC DNA]</scope>
    <source>
        <strain evidence="2">cv. Nipponbare</strain>
    </source>
</reference>
<evidence type="ECO:0000313" key="1">
    <source>
        <dbReference type="EMBL" id="BAS90188.1"/>
    </source>
</evidence>